<reference evidence="2 4" key="2">
    <citation type="submission" date="2018-06" db="EMBL/GenBank/DDBJ databases">
        <authorList>
            <consortium name="Pathogen Informatics"/>
            <person name="Doyle S."/>
        </authorList>
    </citation>
    <scope>NUCLEOTIDE SEQUENCE [LARGE SCALE GENOMIC DNA]</scope>
    <source>
        <strain evidence="2 4">NCTC11212</strain>
    </source>
</reference>
<dbReference type="Proteomes" id="UP000190669">
    <property type="component" value="Unassembled WGS sequence"/>
</dbReference>
<evidence type="ECO:0000313" key="1">
    <source>
        <dbReference type="EMBL" id="SKB38772.1"/>
    </source>
</evidence>
<evidence type="ECO:0008006" key="5">
    <source>
        <dbReference type="Google" id="ProtNLM"/>
    </source>
</evidence>
<proteinExistence type="predicted"/>
<evidence type="ECO:0000313" key="3">
    <source>
        <dbReference type="Proteomes" id="UP000190669"/>
    </source>
</evidence>
<accession>A0AAX2IIG1</accession>
<gene>
    <name evidence="2" type="ORF">NCTC11212_00798</name>
    <name evidence="1" type="ORF">SAMN05421800_101339</name>
</gene>
<dbReference type="EMBL" id="FUZE01000001">
    <property type="protein sequence ID" value="SKB38772.1"/>
    <property type="molecule type" value="Genomic_DNA"/>
</dbReference>
<dbReference type="AlphaFoldDB" id="A0AAX2IIG1"/>
<sequence length="230" mass="27084">MMRYRFYIFLFLLNTILFKAQLLDEYPKNQDFYEGGMAQFYKDLNQVFIKNGLERCNNRESEMFVAQIEIVDGKAQVTNKNIKEDCPTQLFMKGLIEINKLNNWKMVSDSQKFTIPFYPIDYFDNFKNGYTPEGLSKNAEFPGGMDVFRNLLMENIKKQNIKNPGVQIVIRFKISKDGVLYNIIIENPKDLDEDLKNKIIKAVEQIDTKWKPYTSRNTPVISNFRVPIRL</sequence>
<reference evidence="1 3" key="1">
    <citation type="submission" date="2017-02" db="EMBL/GenBank/DDBJ databases">
        <authorList>
            <person name="Varghese N."/>
            <person name="Submissions S."/>
        </authorList>
    </citation>
    <scope>NUCLEOTIDE SEQUENCE [LARGE SCALE GENOMIC DNA]</scope>
    <source>
        <strain evidence="1 3">DSM 16775</strain>
    </source>
</reference>
<evidence type="ECO:0000313" key="2">
    <source>
        <dbReference type="EMBL" id="SQA87926.1"/>
    </source>
</evidence>
<comment type="caution">
    <text evidence="2">The sequence shown here is derived from an EMBL/GenBank/DDBJ whole genome shotgun (WGS) entry which is preliminary data.</text>
</comment>
<protein>
    <recommendedName>
        <fullName evidence="5">TonB C-terminal domain-containing protein</fullName>
    </recommendedName>
</protein>
<evidence type="ECO:0000313" key="4">
    <source>
        <dbReference type="Proteomes" id="UP000251937"/>
    </source>
</evidence>
<keyword evidence="3" id="KW-1185">Reference proteome</keyword>
<dbReference type="Gene3D" id="3.30.1150.10">
    <property type="match status" value="1"/>
</dbReference>
<organism evidence="2 4">
    <name type="scientific">Chryseobacterium balustinum</name>
    <dbReference type="NCBI Taxonomy" id="246"/>
    <lineage>
        <taxon>Bacteria</taxon>
        <taxon>Pseudomonadati</taxon>
        <taxon>Bacteroidota</taxon>
        <taxon>Flavobacteriia</taxon>
        <taxon>Flavobacteriales</taxon>
        <taxon>Weeksellaceae</taxon>
        <taxon>Chryseobacterium group</taxon>
        <taxon>Chryseobacterium</taxon>
    </lineage>
</organism>
<dbReference type="Proteomes" id="UP000251937">
    <property type="component" value="Unassembled WGS sequence"/>
</dbReference>
<name>A0AAX2IIG1_9FLAO</name>
<dbReference type="EMBL" id="UAVR01000005">
    <property type="protein sequence ID" value="SQA87926.1"/>
    <property type="molecule type" value="Genomic_DNA"/>
</dbReference>
<dbReference type="RefSeq" id="WP_123921015.1">
    <property type="nucleotide sequence ID" value="NZ_UAVR01000005.1"/>
</dbReference>